<dbReference type="Pfam" id="PF00999">
    <property type="entry name" value="Na_H_Exchanger"/>
    <property type="match status" value="1"/>
</dbReference>
<feature type="transmembrane region" description="Helical" evidence="9">
    <location>
        <begin position="320"/>
        <end position="342"/>
    </location>
</feature>
<sequence length="355" mass="38478">MGAGLQIDRPPSLRGWNSTWRLLGITMVLTIVLCALVGWWIAAFAPATAMLLGAVIAPTDPVLASEVQVGAPGENSENNETKDKDKTSLGEEDEVRFALTSEAGLNDGLAFPFTNMAIAMAIAGPAPHNWIRNWLLIDVLYQLVVAIAIGLGLGYVLGRALLAMPAKTDLAIAMIGLGALASTLLVYGLTEYFGGYGFIATFIAAIMIRNHDRSHRYHHSMHVLIEKCERILTAVILLALGSAIAGGLLATLNWHLIVCALLVVFIIRPVSGICGMIGYTHASWRERLAISFFGIRGIGSLYYLAYALNEQTFSQARDLWALVALIVVISIFVHGISATPIIKKIDQWRENKNKT</sequence>
<feature type="transmembrane region" description="Helical" evidence="9">
    <location>
        <begin position="139"/>
        <end position="158"/>
    </location>
</feature>
<feature type="transmembrane region" description="Helical" evidence="9">
    <location>
        <begin position="193"/>
        <end position="210"/>
    </location>
</feature>
<keyword evidence="3" id="KW-0050">Antiport</keyword>
<dbReference type="GO" id="GO:0015297">
    <property type="term" value="F:antiporter activity"/>
    <property type="evidence" value="ECO:0007669"/>
    <property type="project" value="UniProtKB-KW"/>
</dbReference>
<accession>L8JZ73</accession>
<dbReference type="PATRIC" id="fig|1237149.3.peg.1453"/>
<evidence type="ECO:0000256" key="5">
    <source>
        <dbReference type="ARBA" id="ARBA00022989"/>
    </source>
</evidence>
<dbReference type="PANTHER" id="PTHR32507">
    <property type="entry name" value="NA(+)/H(+) ANTIPORTER 1"/>
    <property type="match status" value="1"/>
</dbReference>
<comment type="caution">
    <text evidence="11">The sequence shown here is derived from an EMBL/GenBank/DDBJ whole genome shotgun (WGS) entry which is preliminary data.</text>
</comment>
<evidence type="ECO:0000256" key="9">
    <source>
        <dbReference type="SAM" id="Phobius"/>
    </source>
</evidence>
<evidence type="ECO:0000256" key="8">
    <source>
        <dbReference type="SAM" id="MobiDB-lite"/>
    </source>
</evidence>
<dbReference type="GO" id="GO:0005886">
    <property type="term" value="C:plasma membrane"/>
    <property type="evidence" value="ECO:0007669"/>
    <property type="project" value="UniProtKB-SubCell"/>
</dbReference>
<feature type="transmembrane region" description="Helical" evidence="9">
    <location>
        <begin position="20"/>
        <end position="42"/>
    </location>
</feature>
<keyword evidence="12" id="KW-1185">Reference proteome</keyword>
<comment type="subcellular location">
    <subcellularLocation>
        <location evidence="1">Cell membrane</location>
        <topology evidence="1">Multi-pass membrane protein</topology>
    </subcellularLocation>
</comment>
<dbReference type="PANTHER" id="PTHR32507:SF8">
    <property type="entry name" value="CNH1P"/>
    <property type="match status" value="1"/>
</dbReference>
<evidence type="ECO:0000313" key="12">
    <source>
        <dbReference type="Proteomes" id="UP000011135"/>
    </source>
</evidence>
<keyword evidence="7 9" id="KW-0472">Membrane</keyword>
<dbReference type="AlphaFoldDB" id="L8JZ73"/>
<evidence type="ECO:0000256" key="2">
    <source>
        <dbReference type="ARBA" id="ARBA00022448"/>
    </source>
</evidence>
<organism evidence="11 12">
    <name type="scientific">Fulvivirga imtechensis AK7</name>
    <dbReference type="NCBI Taxonomy" id="1237149"/>
    <lineage>
        <taxon>Bacteria</taxon>
        <taxon>Pseudomonadati</taxon>
        <taxon>Bacteroidota</taxon>
        <taxon>Cytophagia</taxon>
        <taxon>Cytophagales</taxon>
        <taxon>Fulvivirgaceae</taxon>
        <taxon>Fulvivirga</taxon>
    </lineage>
</organism>
<keyword evidence="6" id="KW-0406">Ion transport</keyword>
<evidence type="ECO:0000313" key="11">
    <source>
        <dbReference type="EMBL" id="ELR72492.1"/>
    </source>
</evidence>
<keyword evidence="5 9" id="KW-1133">Transmembrane helix</keyword>
<evidence type="ECO:0000256" key="7">
    <source>
        <dbReference type="ARBA" id="ARBA00023136"/>
    </source>
</evidence>
<feature type="domain" description="Cation/H+ exchanger transmembrane" evidence="10">
    <location>
        <begin position="4"/>
        <end position="344"/>
    </location>
</feature>
<feature type="compositionally biased region" description="Basic and acidic residues" evidence="8">
    <location>
        <begin position="79"/>
        <end position="89"/>
    </location>
</feature>
<reference evidence="11 12" key="1">
    <citation type="submission" date="2012-12" db="EMBL/GenBank/DDBJ databases">
        <title>Genome assembly of Fulvivirga imtechensis AK7.</title>
        <authorList>
            <person name="Nupur N."/>
            <person name="Khatri I."/>
            <person name="Kumar R."/>
            <person name="Subramanian S."/>
            <person name="Pinnaka A."/>
        </authorList>
    </citation>
    <scope>NUCLEOTIDE SEQUENCE [LARGE SCALE GENOMIC DNA]</scope>
    <source>
        <strain evidence="11 12">AK7</strain>
    </source>
</reference>
<feature type="transmembrane region" description="Helical" evidence="9">
    <location>
        <begin position="170"/>
        <end position="187"/>
    </location>
</feature>
<evidence type="ECO:0000256" key="3">
    <source>
        <dbReference type="ARBA" id="ARBA00022449"/>
    </source>
</evidence>
<evidence type="ECO:0000259" key="10">
    <source>
        <dbReference type="Pfam" id="PF00999"/>
    </source>
</evidence>
<feature type="region of interest" description="Disordered" evidence="8">
    <location>
        <begin position="69"/>
        <end position="89"/>
    </location>
</feature>
<dbReference type="GO" id="GO:1902600">
    <property type="term" value="P:proton transmembrane transport"/>
    <property type="evidence" value="ECO:0007669"/>
    <property type="project" value="InterPro"/>
</dbReference>
<gene>
    <name evidence="11" type="ORF">C900_01487</name>
</gene>
<dbReference type="EMBL" id="AMZN01000021">
    <property type="protein sequence ID" value="ELR72492.1"/>
    <property type="molecule type" value="Genomic_DNA"/>
</dbReference>
<name>L8JZ73_9BACT</name>
<dbReference type="InterPro" id="IPR006153">
    <property type="entry name" value="Cation/H_exchanger_TM"/>
</dbReference>
<dbReference type="eggNOG" id="COG0025">
    <property type="taxonomic scope" value="Bacteria"/>
</dbReference>
<feature type="transmembrane region" description="Helical" evidence="9">
    <location>
        <begin position="255"/>
        <end position="276"/>
    </location>
</feature>
<protein>
    <submittedName>
        <fullName evidence="11">Na+/H+ antiporter</fullName>
    </submittedName>
</protein>
<dbReference type="STRING" id="1237149.C900_01487"/>
<evidence type="ECO:0000256" key="6">
    <source>
        <dbReference type="ARBA" id="ARBA00023065"/>
    </source>
</evidence>
<feature type="transmembrane region" description="Helical" evidence="9">
    <location>
        <begin position="288"/>
        <end position="308"/>
    </location>
</feature>
<proteinExistence type="predicted"/>
<evidence type="ECO:0000256" key="1">
    <source>
        <dbReference type="ARBA" id="ARBA00004651"/>
    </source>
</evidence>
<keyword evidence="4 9" id="KW-0812">Transmembrane</keyword>
<dbReference type="Proteomes" id="UP000011135">
    <property type="component" value="Unassembled WGS sequence"/>
</dbReference>
<keyword evidence="2" id="KW-0813">Transport</keyword>
<feature type="transmembrane region" description="Helical" evidence="9">
    <location>
        <begin position="231"/>
        <end position="249"/>
    </location>
</feature>
<evidence type="ECO:0000256" key="4">
    <source>
        <dbReference type="ARBA" id="ARBA00022692"/>
    </source>
</evidence>